<dbReference type="PANTHER" id="PTHR28152">
    <property type="entry name" value="HYDROXYACYL-THIOESTER DEHYDRATASE TYPE 2, MITOCHONDRIAL"/>
    <property type="match status" value="1"/>
</dbReference>
<comment type="caution">
    <text evidence="1">The sequence shown here is derived from an EMBL/GenBank/DDBJ whole genome shotgun (WGS) entry which is preliminary data.</text>
</comment>
<dbReference type="Gene3D" id="3.10.129.10">
    <property type="entry name" value="Hotdog Thioesterase"/>
    <property type="match status" value="2"/>
</dbReference>
<dbReference type="Proteomes" id="UP000286045">
    <property type="component" value="Unassembled WGS sequence"/>
</dbReference>
<dbReference type="EMBL" id="RYZI01000096">
    <property type="protein sequence ID" value="RWA10923.1"/>
    <property type="molecule type" value="Genomic_DNA"/>
</dbReference>
<dbReference type="InterPro" id="IPR052741">
    <property type="entry name" value="Mitochondrial_HTD2"/>
</dbReference>
<dbReference type="SUPFAM" id="SSF54637">
    <property type="entry name" value="Thioesterase/thiol ester dehydrase-isomerase"/>
    <property type="match status" value="1"/>
</dbReference>
<dbReference type="PANTHER" id="PTHR28152:SF2">
    <property type="entry name" value="N-TERMINAL OF MAOC-LIKE DEHYDRATASE DOMAIN-CONTAINING PROTEIN"/>
    <property type="match status" value="1"/>
</dbReference>
<dbReference type="GO" id="GO:0019171">
    <property type="term" value="F:(3R)-hydroxyacyl-[acyl-carrier-protein] dehydratase activity"/>
    <property type="evidence" value="ECO:0007669"/>
    <property type="project" value="TreeGrafter"/>
</dbReference>
<dbReference type="STRING" id="363999.A0A439D937"/>
<dbReference type="AlphaFoldDB" id="A0A439D937"/>
<protein>
    <recommendedName>
        <fullName evidence="3">N-terminal of MaoC-like dehydratase domain-containing protein</fullName>
    </recommendedName>
</protein>
<accession>A0A439D937</accession>
<dbReference type="GO" id="GO:0005739">
    <property type="term" value="C:mitochondrion"/>
    <property type="evidence" value="ECO:0007669"/>
    <property type="project" value="TreeGrafter"/>
</dbReference>
<proteinExistence type="predicted"/>
<evidence type="ECO:0000313" key="2">
    <source>
        <dbReference type="Proteomes" id="UP000286045"/>
    </source>
</evidence>
<evidence type="ECO:0008006" key="3">
    <source>
        <dbReference type="Google" id="ProtNLM"/>
    </source>
</evidence>
<name>A0A439D937_9PEZI</name>
<gene>
    <name evidence="1" type="ORF">EKO27_g4195</name>
</gene>
<evidence type="ECO:0000313" key="1">
    <source>
        <dbReference type="EMBL" id="RWA10923.1"/>
    </source>
</evidence>
<dbReference type="InterPro" id="IPR029069">
    <property type="entry name" value="HotDog_dom_sf"/>
</dbReference>
<organism evidence="1 2">
    <name type="scientific">Xylaria grammica</name>
    <dbReference type="NCBI Taxonomy" id="363999"/>
    <lineage>
        <taxon>Eukaryota</taxon>
        <taxon>Fungi</taxon>
        <taxon>Dikarya</taxon>
        <taxon>Ascomycota</taxon>
        <taxon>Pezizomycotina</taxon>
        <taxon>Sordariomycetes</taxon>
        <taxon>Xylariomycetidae</taxon>
        <taxon>Xylariales</taxon>
        <taxon>Xylariaceae</taxon>
        <taxon>Xylaria</taxon>
    </lineage>
</organism>
<sequence length="346" mass="38024">MSRSLSSIPLGRILIRPLRATRALRRYQSTTAADAASSLLSRFQGETRTATQVLDGNQLQKLSLTLGRRALYPGLDVAARPPPEGTVIPPGYHLVYFTPGGVEEELGADGTDTSYNAPAPFTRRMWAGGRMRWLGDGAELRVGDEVREETRLLSATAKRSRDGGEMVLVEVLKEFYGPRGLALVDERNWIFRPEATIASPAAEATLCEAVIRGPSTVKDVPQDGAYTLRQLRWSPTGLFRFSALTFNGHKIHYDPTWSTTVEGHPACVVHGPINLISMLDYWRDHCAPVSGGRGVREIKYRAVAPIYAGETYDVFAEGAAGVGEHRWEMLVRKQGRECMKGTILGA</sequence>
<reference evidence="1 2" key="1">
    <citation type="submission" date="2018-12" db="EMBL/GenBank/DDBJ databases">
        <title>Draft genome sequence of Xylaria grammica IHI A82.</title>
        <authorList>
            <person name="Buettner E."/>
            <person name="Kellner H."/>
        </authorList>
    </citation>
    <scope>NUCLEOTIDE SEQUENCE [LARGE SCALE GENOMIC DNA]</scope>
    <source>
        <strain evidence="1 2">IHI A82</strain>
    </source>
</reference>
<keyword evidence="2" id="KW-1185">Reference proteome</keyword>